<dbReference type="PANTHER" id="PTHR32022:SF10">
    <property type="entry name" value="D-GLUTAMATE CYCLASE, MITOCHONDRIAL"/>
    <property type="match status" value="1"/>
</dbReference>
<comment type="caution">
    <text evidence="2">The sequence shown here is derived from an EMBL/GenBank/DDBJ whole genome shotgun (WGS) entry which is preliminary data.</text>
</comment>
<dbReference type="OrthoDB" id="10262538at2759"/>
<reference evidence="2" key="1">
    <citation type="submission" date="2021-05" db="EMBL/GenBank/DDBJ databases">
        <title>A free-living protist that lacks canonical eukaryotic 1 DNA replication and segregation systems.</title>
        <authorList>
            <person name="Salas-Leiva D.E."/>
            <person name="Tromer E.C."/>
            <person name="Curtis B.A."/>
            <person name="Jerlstrom-Hultqvist J."/>
            <person name="Kolisko M."/>
            <person name="Yi Z."/>
            <person name="Salas-Leiva J.S."/>
            <person name="Gallot-Lavallee L."/>
            <person name="Kops G.J.P.L."/>
            <person name="Archibald J.M."/>
            <person name="Simpson A.G.B."/>
            <person name="Roger A.J."/>
        </authorList>
    </citation>
    <scope>NUCLEOTIDE SEQUENCE</scope>
    <source>
        <strain evidence="2">BICM</strain>
    </source>
</reference>
<sequence>MSSATTVHEQIQAIETYLMSKPGTRGMDSLFPAVRGELSAGVGVLSQAKRVLILTGFYVSKAGACETDGPLGVAPVAEALHALGAEVTVAASSHNFPVVDAAIKAMLALCPGAAVETVEITDSLIDTACRGKFDAVLSVETPGQANDGTARSMRGQDITEWHTPPPDPIFRAKGVTTVSVGDGGNELGFGQLLGMATSYIENGATIACATPSDTLILGAVSNWACYAIAMGLHAIHTRRLNAKKGPDVPASLAVKGQVAVLAAMLGAGAVDGVTGEAVESIDGMPWEEHAAFIEGLPGFEPEKPKKKA</sequence>
<evidence type="ECO:0000259" key="1">
    <source>
        <dbReference type="Pfam" id="PF14336"/>
    </source>
</evidence>
<evidence type="ECO:0000313" key="2">
    <source>
        <dbReference type="EMBL" id="KAG9394839.1"/>
    </source>
</evidence>
<dbReference type="AlphaFoldDB" id="A0A8J6E0A8"/>
<dbReference type="InterPro" id="IPR025504">
    <property type="entry name" value="GLUCM_C"/>
</dbReference>
<dbReference type="EMBL" id="JAHDYR010000012">
    <property type="protein sequence ID" value="KAG9394839.1"/>
    <property type="molecule type" value="Genomic_DNA"/>
</dbReference>
<proteinExistence type="predicted"/>
<evidence type="ECO:0000313" key="3">
    <source>
        <dbReference type="Proteomes" id="UP000717585"/>
    </source>
</evidence>
<protein>
    <recommendedName>
        <fullName evidence="1">D-glutamate cyclase-like C-terminal domain-containing protein</fullName>
    </recommendedName>
</protein>
<organism evidence="2 3">
    <name type="scientific">Carpediemonas membranifera</name>
    <dbReference type="NCBI Taxonomy" id="201153"/>
    <lineage>
        <taxon>Eukaryota</taxon>
        <taxon>Metamonada</taxon>
        <taxon>Carpediemonas-like organisms</taxon>
        <taxon>Carpediemonas</taxon>
    </lineage>
</organism>
<dbReference type="Gene3D" id="3.90.1640.20">
    <property type="entry name" value="TON_0340"/>
    <property type="match status" value="1"/>
</dbReference>
<dbReference type="Proteomes" id="UP000717585">
    <property type="component" value="Unassembled WGS sequence"/>
</dbReference>
<gene>
    <name evidence="2" type="ORF">J8273_0046</name>
</gene>
<feature type="domain" description="D-glutamate cyclase-like C-terminal" evidence="1">
    <location>
        <begin position="14"/>
        <end position="296"/>
    </location>
</feature>
<dbReference type="Pfam" id="PF14336">
    <property type="entry name" value="GLUCM-like_C"/>
    <property type="match status" value="1"/>
</dbReference>
<accession>A0A8J6E0A8</accession>
<name>A0A8J6E0A8_9EUKA</name>
<dbReference type="PANTHER" id="PTHR32022">
    <property type="entry name" value="D-GLUTAMATE CYCLASE, MITOCHONDRIAL"/>
    <property type="match status" value="1"/>
</dbReference>
<keyword evidence="3" id="KW-1185">Reference proteome</keyword>